<evidence type="ECO:0000256" key="7">
    <source>
        <dbReference type="SAM" id="Phobius"/>
    </source>
</evidence>
<dbReference type="AlphaFoldDB" id="A0AAW3ZNT9"/>
<protein>
    <submittedName>
        <fullName evidence="9">Cytochrome c5 family protein</fullName>
    </submittedName>
</protein>
<dbReference type="InterPro" id="IPR009056">
    <property type="entry name" value="Cyt_c-like_dom"/>
</dbReference>
<keyword evidence="7" id="KW-1133">Transmembrane helix</keyword>
<dbReference type="GO" id="GO:0020037">
    <property type="term" value="F:heme binding"/>
    <property type="evidence" value="ECO:0007669"/>
    <property type="project" value="InterPro"/>
</dbReference>
<dbReference type="PRINTS" id="PR00607">
    <property type="entry name" value="CYTCHROMECIE"/>
</dbReference>
<evidence type="ECO:0000313" key="9">
    <source>
        <dbReference type="EMBL" id="MBD8526839.1"/>
    </source>
</evidence>
<dbReference type="InterPro" id="IPR002323">
    <property type="entry name" value="Cyt_CIE"/>
</dbReference>
<dbReference type="Pfam" id="PF13442">
    <property type="entry name" value="Cytochrome_CBB3"/>
    <property type="match status" value="1"/>
</dbReference>
<dbReference type="GO" id="GO:0005506">
    <property type="term" value="F:iron ion binding"/>
    <property type="evidence" value="ECO:0007669"/>
    <property type="project" value="InterPro"/>
</dbReference>
<keyword evidence="3 6" id="KW-0479">Metal-binding</keyword>
<comment type="caution">
    <text evidence="9">The sequence shown here is derived from an EMBL/GenBank/DDBJ whole genome shotgun (WGS) entry which is preliminary data.</text>
</comment>
<dbReference type="PROSITE" id="PS51007">
    <property type="entry name" value="CYTC"/>
    <property type="match status" value="1"/>
</dbReference>
<keyword evidence="4" id="KW-0249">Electron transport</keyword>
<reference evidence="9 10" key="1">
    <citation type="submission" date="2020-09" db="EMBL/GenBank/DDBJ databases">
        <title>Pseudoxanthomonas sp. CAU 1598 isolated from sand of Yaerae Beach.</title>
        <authorList>
            <person name="Kim W."/>
        </authorList>
    </citation>
    <scope>NUCLEOTIDE SEQUENCE [LARGE SCALE GENOMIC DNA]</scope>
    <source>
        <strain evidence="9 10">CAU 1598</strain>
    </source>
</reference>
<dbReference type="GO" id="GO:0009055">
    <property type="term" value="F:electron transfer activity"/>
    <property type="evidence" value="ECO:0007669"/>
    <property type="project" value="InterPro"/>
</dbReference>
<proteinExistence type="predicted"/>
<evidence type="ECO:0000256" key="5">
    <source>
        <dbReference type="ARBA" id="ARBA00023004"/>
    </source>
</evidence>
<name>A0AAW3ZNT9_9GAMM</name>
<keyword evidence="2 6" id="KW-0349">Heme</keyword>
<sequence>MRNYDIEFLKHFSMVIAFLVVVTLGLILGAMWLHSDRAVAAEDAIEGGVEARLQPYGAVYAGETGAAALAAAAEAARAAAAAQVAYGGTEDGSVIYGNLCGACHDSGAGGAPKMEQAAWAARIGKGEETLIKHAIEGFQGEAGLMPARGGNPSLTDAQVAATVKWMLGNLQ</sequence>
<evidence type="ECO:0000256" key="3">
    <source>
        <dbReference type="ARBA" id="ARBA00022723"/>
    </source>
</evidence>
<evidence type="ECO:0000256" key="6">
    <source>
        <dbReference type="PROSITE-ProRule" id="PRU00433"/>
    </source>
</evidence>
<evidence type="ECO:0000313" key="10">
    <source>
        <dbReference type="Proteomes" id="UP000613768"/>
    </source>
</evidence>
<keyword evidence="7" id="KW-0812">Transmembrane</keyword>
<evidence type="ECO:0000259" key="8">
    <source>
        <dbReference type="PROSITE" id="PS51007"/>
    </source>
</evidence>
<evidence type="ECO:0000256" key="2">
    <source>
        <dbReference type="ARBA" id="ARBA00022617"/>
    </source>
</evidence>
<organism evidence="9 10">
    <name type="scientific">Pseudomarimonas arenosa</name>
    <dbReference type="NCBI Taxonomy" id="2774145"/>
    <lineage>
        <taxon>Bacteria</taxon>
        <taxon>Pseudomonadati</taxon>
        <taxon>Pseudomonadota</taxon>
        <taxon>Gammaproteobacteria</taxon>
        <taxon>Lysobacterales</taxon>
        <taxon>Lysobacteraceae</taxon>
        <taxon>Pseudomarimonas</taxon>
    </lineage>
</organism>
<dbReference type="Gene3D" id="1.10.760.10">
    <property type="entry name" value="Cytochrome c-like domain"/>
    <property type="match status" value="1"/>
</dbReference>
<gene>
    <name evidence="9" type="ORF">IFO71_13945</name>
</gene>
<keyword evidence="5 6" id="KW-0408">Iron</keyword>
<dbReference type="InterPro" id="IPR036909">
    <property type="entry name" value="Cyt_c-like_dom_sf"/>
</dbReference>
<dbReference type="PANTHER" id="PTHR40942:SF2">
    <property type="entry name" value="CYTOCHROME-RELATED"/>
    <property type="match status" value="1"/>
</dbReference>
<evidence type="ECO:0000256" key="1">
    <source>
        <dbReference type="ARBA" id="ARBA00022448"/>
    </source>
</evidence>
<keyword evidence="7" id="KW-0472">Membrane</keyword>
<evidence type="ECO:0000256" key="4">
    <source>
        <dbReference type="ARBA" id="ARBA00022982"/>
    </source>
</evidence>
<dbReference type="SUPFAM" id="SSF46626">
    <property type="entry name" value="Cytochrome c"/>
    <property type="match status" value="1"/>
</dbReference>
<dbReference type="EMBL" id="JACYTR010000033">
    <property type="protein sequence ID" value="MBD8526839.1"/>
    <property type="molecule type" value="Genomic_DNA"/>
</dbReference>
<dbReference type="RefSeq" id="WP_192030261.1">
    <property type="nucleotide sequence ID" value="NZ_JACYTR010000033.1"/>
</dbReference>
<feature type="domain" description="Cytochrome c" evidence="8">
    <location>
        <begin position="87"/>
        <end position="170"/>
    </location>
</feature>
<feature type="transmembrane region" description="Helical" evidence="7">
    <location>
        <begin position="12"/>
        <end position="33"/>
    </location>
</feature>
<dbReference type="Proteomes" id="UP000613768">
    <property type="component" value="Unassembled WGS sequence"/>
</dbReference>
<keyword evidence="10" id="KW-1185">Reference proteome</keyword>
<accession>A0AAW3ZNT9</accession>
<dbReference type="PANTHER" id="PTHR40942">
    <property type="match status" value="1"/>
</dbReference>
<keyword evidence="1" id="KW-0813">Transport</keyword>